<dbReference type="InterPro" id="IPR051603">
    <property type="entry name" value="Zinc-ADH_QOR/CCCR"/>
</dbReference>
<dbReference type="RefSeq" id="WP_257857884.1">
    <property type="nucleotide sequence ID" value="NZ_CP102514.1"/>
</dbReference>
<dbReference type="SUPFAM" id="SSF51735">
    <property type="entry name" value="NAD(P)-binding Rossmann-fold domains"/>
    <property type="match status" value="1"/>
</dbReference>
<keyword evidence="1" id="KW-0521">NADP</keyword>
<dbReference type="Pfam" id="PF13602">
    <property type="entry name" value="ADH_zinc_N_2"/>
    <property type="match status" value="1"/>
</dbReference>
<sequence>MVAAVVNGFGGPERVELAEVPVPRPAAGQVRVRVGAAGLNPVDAGVRSGIFGGAGERLGLGWDVAGEIDETGPGVTGWSRGDRVVGLHYGTVKPLGTHAEYVVLDAGAVAAAPAGVDVPAAAALPLAGLTAARAVDQLGLTPGSSVLVTGAAGVVGGLAVQLAARAGLVVTALAGPDDEELVRSLGAAAFVPRGGTPAGPVDGVLDAAVLGGEALTLVRDGGVYVGLIPNHAPAAERGIRIEEQEVAADGELLARLVALVEEGALTLRVAEVFPLAEAVKAHERLATPGVRGRIILTA</sequence>
<dbReference type="PANTHER" id="PTHR44154:SF1">
    <property type="entry name" value="QUINONE OXIDOREDUCTASE"/>
    <property type="match status" value="1"/>
</dbReference>
<dbReference type="Gene3D" id="3.40.50.720">
    <property type="entry name" value="NAD(P)-binding Rossmann-like Domain"/>
    <property type="match status" value="1"/>
</dbReference>
<evidence type="ECO:0000256" key="1">
    <source>
        <dbReference type="ARBA" id="ARBA00022857"/>
    </source>
</evidence>
<dbReference type="GeneID" id="95575642"/>
<dbReference type="Pfam" id="PF08240">
    <property type="entry name" value="ADH_N"/>
    <property type="match status" value="1"/>
</dbReference>
<dbReference type="EMBL" id="CP102514">
    <property type="protein sequence ID" value="UUY52065.1"/>
    <property type="molecule type" value="Genomic_DNA"/>
</dbReference>
<evidence type="ECO:0000313" key="4">
    <source>
        <dbReference type="Proteomes" id="UP001057738"/>
    </source>
</evidence>
<dbReference type="SMART" id="SM00829">
    <property type="entry name" value="PKS_ER"/>
    <property type="match status" value="1"/>
</dbReference>
<keyword evidence="4" id="KW-1185">Reference proteome</keyword>
<dbReference type="InterPro" id="IPR011032">
    <property type="entry name" value="GroES-like_sf"/>
</dbReference>
<dbReference type="Gene3D" id="3.90.180.10">
    <property type="entry name" value="Medium-chain alcohol dehydrogenases, catalytic domain"/>
    <property type="match status" value="1"/>
</dbReference>
<dbReference type="CDD" id="cd05289">
    <property type="entry name" value="MDR_like_2"/>
    <property type="match status" value="1"/>
</dbReference>
<accession>A0ABY5Q764</accession>
<feature type="domain" description="Enoyl reductase (ER)" evidence="2">
    <location>
        <begin position="10"/>
        <end position="296"/>
    </location>
</feature>
<reference evidence="3" key="1">
    <citation type="submission" date="2022-08" db="EMBL/GenBank/DDBJ databases">
        <authorList>
            <person name="Tian L."/>
        </authorList>
    </citation>
    <scope>NUCLEOTIDE SEQUENCE</scope>
    <source>
        <strain evidence="3">CM253</strain>
    </source>
</reference>
<dbReference type="Proteomes" id="UP001057738">
    <property type="component" value="Chromosome"/>
</dbReference>
<organism evidence="3 4">
    <name type="scientific">Streptomyces yangpuensis</name>
    <dbReference type="NCBI Taxonomy" id="1648182"/>
    <lineage>
        <taxon>Bacteria</taxon>
        <taxon>Bacillati</taxon>
        <taxon>Actinomycetota</taxon>
        <taxon>Actinomycetes</taxon>
        <taxon>Kitasatosporales</taxon>
        <taxon>Streptomycetaceae</taxon>
        <taxon>Streptomyces</taxon>
    </lineage>
</organism>
<dbReference type="SUPFAM" id="SSF50129">
    <property type="entry name" value="GroES-like"/>
    <property type="match status" value="1"/>
</dbReference>
<evidence type="ECO:0000259" key="2">
    <source>
        <dbReference type="SMART" id="SM00829"/>
    </source>
</evidence>
<gene>
    <name evidence="3" type="ORF">NRK68_19305</name>
</gene>
<evidence type="ECO:0000313" key="3">
    <source>
        <dbReference type="EMBL" id="UUY52065.1"/>
    </source>
</evidence>
<dbReference type="InterPro" id="IPR013154">
    <property type="entry name" value="ADH-like_N"/>
</dbReference>
<dbReference type="InterPro" id="IPR020843">
    <property type="entry name" value="ER"/>
</dbReference>
<dbReference type="InterPro" id="IPR036291">
    <property type="entry name" value="NAD(P)-bd_dom_sf"/>
</dbReference>
<protein>
    <submittedName>
        <fullName evidence="3">NADP-dependent oxidoreductase</fullName>
    </submittedName>
</protein>
<proteinExistence type="predicted"/>
<name>A0ABY5Q764_9ACTN</name>
<dbReference type="PANTHER" id="PTHR44154">
    <property type="entry name" value="QUINONE OXIDOREDUCTASE"/>
    <property type="match status" value="1"/>
</dbReference>